<dbReference type="InterPro" id="IPR006133">
    <property type="entry name" value="DNA-dir_DNA_pol_B_exonuc"/>
</dbReference>
<dbReference type="InterPro" id="IPR056447">
    <property type="entry name" value="REV3_N"/>
</dbReference>
<evidence type="ECO:0000256" key="2">
    <source>
        <dbReference type="ARBA" id="ARBA00005755"/>
    </source>
</evidence>
<dbReference type="InterPro" id="IPR043502">
    <property type="entry name" value="DNA/RNA_pol_sf"/>
</dbReference>
<dbReference type="Proteomes" id="UP001652621">
    <property type="component" value="Unplaced"/>
</dbReference>
<feature type="compositionally biased region" description="Low complexity" evidence="15">
    <location>
        <begin position="1074"/>
        <end position="1089"/>
    </location>
</feature>
<feature type="domain" description="C4-type zinc-finger of DNA polymerase delta" evidence="18">
    <location>
        <begin position="2531"/>
        <end position="2597"/>
    </location>
</feature>
<dbReference type="CDD" id="cd05778">
    <property type="entry name" value="DNA_polB_zeta_exo"/>
    <property type="match status" value="1"/>
</dbReference>
<feature type="region of interest" description="Disordered" evidence="15">
    <location>
        <begin position="744"/>
        <end position="766"/>
    </location>
</feature>
<sequence>MNMSTNDGIFSLRLVIADFYMEKPVPGLDPVYSEFRGKEIKKVPIIRIFGSNAQGQKTCMHVHGVFPYFYVPYDQKDFESVNKAIYQIAMNLDKAINISLSQGSSNVQHVFKVQLVKGIPFYGYHRSEHQYLKIHMFNPRFVRRAANLLQNGAIMNKHFHPHEAHVPYILQFMIDYNLYGMSMIHVPLEVVKFRRSDNSESVAVKAISEAQLLDCDIAKKISCCSLECDIGSSFILNRFQLVTKGKNSLHSNPGIESIWNDEKLRREKLLETFKDDEEKLKGIPALEVPPTQERPIAYPTESEVFYRTALVSKLIALENSILETTQLTDQTINCTQQSNVSNMTMNTSLNLTRQQKRTFNLTKMMENAVYPEECSDGSENLINASFVENHLSNNNVFQQSISNKELLDLTRADSEKLSEDESIFMDETIVDEELVLSLTQSQQHVPHNATLREEDVELLNILQQLEEDNNSEKIDLDSSLAPLSQNQKEFALSPELLDKETAAAAVLEKSHCDDDLNKTDDTDDNLHDFSVALDDLDDLILKLTQTSTERTLQTSLPQNDGSDDILKTPSKSTKNIATAKTPPRTPTTPQRRHTLGAASPSRSPRTPKSGHKYKPLPLVITNRSTGKQTVTNPDAEASSLSSVAEKSKNLISLRRRVAMTELRRKSISVESSEQENVFEFPVVEETANVNRRRSKRNLDKTHVTCNLTPRRTNEKLLRVYSVEGNEQIGQIQEHSENEINECNSRSQTQEDISGGNIEISKSRKQKVQTNKNDIKRALSNHEGSSIKTTLVKDTIPSANQDNVDEDNDEVIESDDEADNPSFQYRKTPNLKRLRRSFLSTSRSAKRRKITCENGEVIATHLENSNAMNSERDNLKNHQIKSANLENGAKVKNNEHMLKSLTENEGEDRCENLNNHAKDHLIKNTQRKYCQKLGMVEKVDTIPTPRRKCRVRLKRVCQKVSANLRGEREENGISKEVIENPDFKLQNLEISNKTTNETEINGESLPNHVLQNCGIRIQKVSEVYSKPANLKNKQDSVHAKDNKEVDATMQEKSAGIETAGNKGKRCDTFSTMQHKSPVSKSSIKNSSVEASTIEKPLNKIQTTNEASQYKSALQEPTECLQEGNNNEYPIEADNMKKKTTETQPEECQPTSDNEKHNYTSSTMEHLRFETSGDSEETFKTIERSRETSMIDVVEEWDDDRSLIVDDNNQSLVKNITVFERDIAQPSVGLKTTHGGKNDANNQQTNSNDRFTLRTLTEDIQLRPNEDSKDLHIMSKHLSEDSQISSASLGFSGNKNLFNALLKLSALGESLGKPIETEDSAKPQSTNIQHSKSPSIQFFSQSSEDEIIETPSPPIENHIKTNKILTFYENSPSLFTQNSSPSSLLQNKHSGNSYEDNNIQIISSHESNSHDSPPPDSEVILTPLDLPPTREEVLKGCEKLKLPEYEFQKPFYSNPDDVTKHKEIGFTILQINSNKLNDLEEFQSILGSDVKGLTLWRRQQLMRLGGPEMLTRYRNSQRVREYFANQTTVAIEPQKSAPSRQDAKLWLKARELLKLKGNLKEEDAKEKTHNLAAEEDSPIKVRRQKVTMMLNAGGSDGDNDSDTSLNCSSMSLTLTPLTPGTPVVKEQSQINREINKSFTPVTTKLEKIPLERVNPLTRRRHNRRVLRRVSLNKKMQEAMEKHNPLNATTYQEDVKDKDVVPTCADESILPHSSQNSESSVSSQTALAELERSSFLRQLNVHDITTGGGSGHSNDTTFNSSYGFKVALENLQQAKADIEFNYLTTVTLELFVATREDFFPNPQIDEIRCIFYAIENSIPSDHIDDAKKLPRKSCGYIMVHDPRDKVTKEGHIHGLDEDIEVTIVNSEVEALEALLGLCSRWDPDIYAGYEIEMSSWGYIIDRAKYLCLNIAPLLSRVPTQKTREFVDEDRDSFTDLDVEMKLCGRILLDVWRLMRSEIALTSYTFENVMYHILHKRCPCHSYRSLTEWYFSPGSRWIVLEYYLERVRGTLALLDQLDLIGRTSEMAKLIGIQFYEVLSRGSQFRVESMMLRIAKPKNLVPASSSVQQRAHMRAPEYLPLILEPQSRFYADPLIVLDFQSLYPSMIIGYNYCFSTCLGRVEHLGISTPFEFGASQLRVSPTMLRKLVDCDLITISPCGVVFVKSSVREGILPRMLTEILDTRQMVKQSMKLHKTNSALQRILHSRQLGLKLMANVTYGYTAANFSGRMPCVEVGDSVVAKGRETLERAIKTVEANENWNVKVVYGDTDSLFVLVPGRNREEAFRIGEEIADAITKQNPHPVKLKLEKVYQPCILQTKKRYVGYMYETPDQEEPVYEAKGIETVRRDGCPMVAKMLEKVLRILFETADVSQVKQYVCRQFTKLLSGRANIQDLIFAKEFRGMNGYKANACVPALELTRKWIQTDPRRIPRRGERVPFIITNGPPGVPLIRLIRHPHEVLADEGLKINGIYYITKAIIPPLNRCLLLIGADVNEWFANLPRKILMTPALSSANEVIPCGNNKSKKSTISQFFSSTNCMVDCGRHTKQGICDVCCGNPTRSMIILQAKMSKIEKGYLTTQHICQACCGRVGDLKCSSLDCPVLYVLEVKRRDLQQIVHFRNLIEEKF</sequence>
<feature type="region of interest" description="Disordered" evidence="15">
    <location>
        <begin position="1226"/>
        <end position="1245"/>
    </location>
</feature>
<protein>
    <recommendedName>
        <fullName evidence="4">DNA polymerase zeta catalytic subunit</fullName>
        <ecNumber evidence="3">2.7.7.7</ecNumber>
    </recommendedName>
</protein>
<feature type="compositionally biased region" description="Polar residues" evidence="15">
    <location>
        <begin position="569"/>
        <end position="578"/>
    </location>
</feature>
<dbReference type="InterPro" id="IPR006172">
    <property type="entry name" value="DNA-dir_DNA_pol_B"/>
</dbReference>
<comment type="cofactor">
    <cofactor evidence="1">
        <name>[4Fe-4S] cluster</name>
        <dbReference type="ChEBI" id="CHEBI:49883"/>
    </cofactor>
</comment>
<keyword evidence="8" id="KW-0227">DNA damage</keyword>
<dbReference type="CDD" id="cd05534">
    <property type="entry name" value="POLBc_zeta"/>
    <property type="match status" value="1"/>
</dbReference>
<evidence type="ECO:0000256" key="10">
    <source>
        <dbReference type="ARBA" id="ARBA00022932"/>
    </source>
</evidence>
<dbReference type="PANTHER" id="PTHR45812:SF1">
    <property type="entry name" value="DNA POLYMERASE ZETA CATALYTIC SUBUNIT"/>
    <property type="match status" value="1"/>
</dbReference>
<evidence type="ECO:0000259" key="19">
    <source>
        <dbReference type="Pfam" id="PF24055"/>
    </source>
</evidence>
<dbReference type="Pfam" id="PF14260">
    <property type="entry name" value="zf-C4pol"/>
    <property type="match status" value="1"/>
</dbReference>
<keyword evidence="5" id="KW-0808">Transferase</keyword>
<feature type="region of interest" description="Disordered" evidence="15">
    <location>
        <begin position="552"/>
        <end position="617"/>
    </location>
</feature>
<evidence type="ECO:0000256" key="8">
    <source>
        <dbReference type="ARBA" id="ARBA00022763"/>
    </source>
</evidence>
<dbReference type="Gene3D" id="1.10.287.690">
    <property type="entry name" value="Helix hairpin bin"/>
    <property type="match status" value="1"/>
</dbReference>
<accession>A0ABM3USE3</accession>
<feature type="compositionally biased region" description="Low complexity" evidence="15">
    <location>
        <begin position="1140"/>
        <end position="1149"/>
    </location>
</feature>
<dbReference type="InterPro" id="IPR056435">
    <property type="entry name" value="DPOD/Z_N"/>
</dbReference>
<keyword evidence="12" id="KW-0411">Iron-sulfur</keyword>
<evidence type="ECO:0000256" key="3">
    <source>
        <dbReference type="ARBA" id="ARBA00012417"/>
    </source>
</evidence>
<dbReference type="SUPFAM" id="SSF56672">
    <property type="entry name" value="DNA/RNA polymerases"/>
    <property type="match status" value="1"/>
</dbReference>
<comment type="similarity">
    <text evidence="2">Belongs to the DNA polymerase type-B family.</text>
</comment>
<dbReference type="SUPFAM" id="SSF53098">
    <property type="entry name" value="Ribonuclease H-like"/>
    <property type="match status" value="1"/>
</dbReference>
<feature type="region of interest" description="Disordered" evidence="15">
    <location>
        <begin position="1313"/>
        <end position="1336"/>
    </location>
</feature>
<gene>
    <name evidence="22" type="primary">LOC131801627</name>
</gene>
<evidence type="ECO:0000256" key="7">
    <source>
        <dbReference type="ARBA" id="ARBA00022723"/>
    </source>
</evidence>
<feature type="region of interest" description="Disordered" evidence="15">
    <location>
        <begin position="1070"/>
        <end position="1089"/>
    </location>
</feature>
<evidence type="ECO:0000256" key="1">
    <source>
        <dbReference type="ARBA" id="ARBA00001966"/>
    </source>
</evidence>
<organism evidence="21 22">
    <name type="scientific">Musca domestica</name>
    <name type="common">House fly</name>
    <dbReference type="NCBI Taxonomy" id="7370"/>
    <lineage>
        <taxon>Eukaryota</taxon>
        <taxon>Metazoa</taxon>
        <taxon>Ecdysozoa</taxon>
        <taxon>Arthropoda</taxon>
        <taxon>Hexapoda</taxon>
        <taxon>Insecta</taxon>
        <taxon>Pterygota</taxon>
        <taxon>Neoptera</taxon>
        <taxon>Endopterygota</taxon>
        <taxon>Diptera</taxon>
        <taxon>Brachycera</taxon>
        <taxon>Muscomorpha</taxon>
        <taxon>Muscoidea</taxon>
        <taxon>Muscidae</taxon>
        <taxon>Musca</taxon>
    </lineage>
</organism>
<evidence type="ECO:0000313" key="22">
    <source>
        <dbReference type="RefSeq" id="XP_058976455.1"/>
    </source>
</evidence>
<feature type="domain" description="DNA-directed DNA polymerase family B exonuclease" evidence="17">
    <location>
        <begin position="1778"/>
        <end position="1965"/>
    </location>
</feature>
<dbReference type="PROSITE" id="PS00116">
    <property type="entry name" value="DNA_POLYMERASE_B"/>
    <property type="match status" value="1"/>
</dbReference>
<dbReference type="InterPro" id="IPR012337">
    <property type="entry name" value="RNaseH-like_sf"/>
</dbReference>
<dbReference type="InterPro" id="IPR030559">
    <property type="entry name" value="PolZ_Rev3"/>
</dbReference>
<evidence type="ECO:0000259" key="16">
    <source>
        <dbReference type="Pfam" id="PF00136"/>
    </source>
</evidence>
<evidence type="ECO:0000313" key="21">
    <source>
        <dbReference type="Proteomes" id="UP001652621"/>
    </source>
</evidence>
<proteinExistence type="inferred from homology"/>
<keyword evidence="13" id="KW-0234">DNA repair</keyword>
<evidence type="ECO:0000259" key="17">
    <source>
        <dbReference type="Pfam" id="PF03104"/>
    </source>
</evidence>
<dbReference type="InterPro" id="IPR025687">
    <property type="entry name" value="Znf-C4pol"/>
</dbReference>
<dbReference type="Pfam" id="PF03104">
    <property type="entry name" value="DNA_pol_B_exo1"/>
    <property type="match status" value="1"/>
</dbReference>
<keyword evidence="10" id="KW-0239">DNA-directed DNA polymerase</keyword>
<dbReference type="Gene3D" id="3.30.342.10">
    <property type="entry name" value="DNA Polymerase, chain B, domain 1"/>
    <property type="match status" value="1"/>
</dbReference>
<evidence type="ECO:0000256" key="13">
    <source>
        <dbReference type="ARBA" id="ARBA00023204"/>
    </source>
</evidence>
<feature type="region of interest" description="Disordered" evidence="15">
    <location>
        <begin position="1136"/>
        <end position="1156"/>
    </location>
</feature>
<comment type="catalytic activity">
    <reaction evidence="14">
        <text>DNA(n) + a 2'-deoxyribonucleoside 5'-triphosphate = DNA(n+1) + diphosphate</text>
        <dbReference type="Rhea" id="RHEA:22508"/>
        <dbReference type="Rhea" id="RHEA-COMP:17339"/>
        <dbReference type="Rhea" id="RHEA-COMP:17340"/>
        <dbReference type="ChEBI" id="CHEBI:33019"/>
        <dbReference type="ChEBI" id="CHEBI:61560"/>
        <dbReference type="ChEBI" id="CHEBI:173112"/>
        <dbReference type="EC" id="2.7.7.7"/>
    </reaction>
</comment>
<dbReference type="InterPro" id="IPR042087">
    <property type="entry name" value="DNA_pol_B_thumb"/>
</dbReference>
<feature type="domain" description="DNA polymerase delta/zeta catalytic subunit N-terminal" evidence="19">
    <location>
        <begin position="64"/>
        <end position="142"/>
    </location>
</feature>
<keyword evidence="9" id="KW-0862">Zinc</keyword>
<evidence type="ECO:0000256" key="9">
    <source>
        <dbReference type="ARBA" id="ARBA00022833"/>
    </source>
</evidence>
<dbReference type="EC" id="2.7.7.7" evidence="3"/>
<dbReference type="Pfam" id="PF24055">
    <property type="entry name" value="POL3_N"/>
    <property type="match status" value="1"/>
</dbReference>
<dbReference type="RefSeq" id="XP_058976455.1">
    <property type="nucleotide sequence ID" value="XM_059120472.1"/>
</dbReference>
<feature type="region of interest" description="Disordered" evidence="15">
    <location>
        <begin position="795"/>
        <end position="822"/>
    </location>
</feature>
<dbReference type="Gene3D" id="1.10.132.60">
    <property type="entry name" value="DNA polymerase family B, C-terminal domain"/>
    <property type="match status" value="1"/>
</dbReference>
<evidence type="ECO:0000259" key="20">
    <source>
        <dbReference type="Pfam" id="PF24065"/>
    </source>
</evidence>
<reference evidence="22" key="1">
    <citation type="submission" date="2025-08" db="UniProtKB">
        <authorList>
            <consortium name="RefSeq"/>
        </authorList>
    </citation>
    <scope>IDENTIFICATION</scope>
    <source>
        <strain evidence="22">Aabys</strain>
        <tissue evidence="22">Whole body</tissue>
    </source>
</reference>
<dbReference type="PRINTS" id="PR00106">
    <property type="entry name" value="DNAPOLB"/>
</dbReference>
<dbReference type="PANTHER" id="PTHR45812">
    <property type="entry name" value="DNA POLYMERASE ZETA CATALYTIC SUBUNIT"/>
    <property type="match status" value="1"/>
</dbReference>
<feature type="domain" description="DNA-directed DNA polymerase family B multifunctional" evidence="16">
    <location>
        <begin position="2029"/>
        <end position="2479"/>
    </location>
</feature>
<evidence type="ECO:0000256" key="5">
    <source>
        <dbReference type="ARBA" id="ARBA00022679"/>
    </source>
</evidence>
<evidence type="ECO:0000256" key="14">
    <source>
        <dbReference type="ARBA" id="ARBA00049244"/>
    </source>
</evidence>
<keyword evidence="7" id="KW-0479">Metal-binding</keyword>
<feature type="domain" description="DNA polymerase zeta catalytic subunit N-terminal" evidence="20">
    <location>
        <begin position="10"/>
        <end position="63"/>
    </location>
</feature>
<feature type="compositionally biased region" description="Polar residues" evidence="15">
    <location>
        <begin position="1320"/>
        <end position="1336"/>
    </location>
</feature>
<evidence type="ECO:0000256" key="11">
    <source>
        <dbReference type="ARBA" id="ARBA00023004"/>
    </source>
</evidence>
<evidence type="ECO:0000256" key="4">
    <source>
        <dbReference type="ARBA" id="ARBA00021589"/>
    </source>
</evidence>
<feature type="compositionally biased region" description="Acidic residues" evidence="15">
    <location>
        <begin position="802"/>
        <end position="818"/>
    </location>
</feature>
<dbReference type="SMART" id="SM00486">
    <property type="entry name" value="POLBc"/>
    <property type="match status" value="1"/>
</dbReference>
<dbReference type="Pfam" id="PF24065">
    <property type="entry name" value="REV3_N"/>
    <property type="match status" value="1"/>
</dbReference>
<evidence type="ECO:0000256" key="15">
    <source>
        <dbReference type="SAM" id="MobiDB-lite"/>
    </source>
</evidence>
<dbReference type="InterPro" id="IPR006134">
    <property type="entry name" value="DNA-dir_DNA_pol_B_multi_dom"/>
</dbReference>
<evidence type="ECO:0000256" key="12">
    <source>
        <dbReference type="ARBA" id="ARBA00023014"/>
    </source>
</evidence>
<dbReference type="InterPro" id="IPR023211">
    <property type="entry name" value="DNA_pol_palm_dom_sf"/>
</dbReference>
<name>A0ABM3USE3_MUSDO</name>
<keyword evidence="21" id="KW-1185">Reference proteome</keyword>
<dbReference type="Gene3D" id="3.30.420.10">
    <property type="entry name" value="Ribonuclease H-like superfamily/Ribonuclease H"/>
    <property type="match status" value="1"/>
</dbReference>
<dbReference type="InterPro" id="IPR017964">
    <property type="entry name" value="DNA-dir_DNA_pol_B_CS"/>
</dbReference>
<dbReference type="InterPro" id="IPR036397">
    <property type="entry name" value="RNaseH_sf"/>
</dbReference>
<evidence type="ECO:0000259" key="18">
    <source>
        <dbReference type="Pfam" id="PF14260"/>
    </source>
</evidence>
<keyword evidence="6" id="KW-0548">Nucleotidyltransferase</keyword>
<dbReference type="Gene3D" id="3.90.1600.10">
    <property type="entry name" value="Palm domain of DNA polymerase"/>
    <property type="match status" value="1"/>
</dbReference>
<dbReference type="Pfam" id="PF00136">
    <property type="entry name" value="DNA_pol_B"/>
    <property type="match status" value="1"/>
</dbReference>
<evidence type="ECO:0000256" key="6">
    <source>
        <dbReference type="ARBA" id="ARBA00022695"/>
    </source>
</evidence>
<dbReference type="GeneID" id="131801627"/>
<keyword evidence="11" id="KW-0408">Iron</keyword>